<protein>
    <submittedName>
        <fullName evidence="1">Uncharacterized protein</fullName>
    </submittedName>
</protein>
<evidence type="ECO:0000313" key="2">
    <source>
        <dbReference type="Proteomes" id="UP000805193"/>
    </source>
</evidence>
<keyword evidence="2" id="KW-1185">Reference proteome</keyword>
<dbReference type="EMBL" id="JABSTQ010010921">
    <property type="protein sequence ID" value="KAG0416773.1"/>
    <property type="molecule type" value="Genomic_DNA"/>
</dbReference>
<reference evidence="1 2" key="1">
    <citation type="journal article" date="2020" name="Cell">
        <title>Large-Scale Comparative Analyses of Tick Genomes Elucidate Their Genetic Diversity and Vector Capacities.</title>
        <authorList>
            <consortium name="Tick Genome and Microbiome Consortium (TIGMIC)"/>
            <person name="Jia N."/>
            <person name="Wang J."/>
            <person name="Shi W."/>
            <person name="Du L."/>
            <person name="Sun Y."/>
            <person name="Zhan W."/>
            <person name="Jiang J.F."/>
            <person name="Wang Q."/>
            <person name="Zhang B."/>
            <person name="Ji P."/>
            <person name="Bell-Sakyi L."/>
            <person name="Cui X.M."/>
            <person name="Yuan T.T."/>
            <person name="Jiang B.G."/>
            <person name="Yang W.F."/>
            <person name="Lam T.T."/>
            <person name="Chang Q.C."/>
            <person name="Ding S.J."/>
            <person name="Wang X.J."/>
            <person name="Zhu J.G."/>
            <person name="Ruan X.D."/>
            <person name="Zhao L."/>
            <person name="Wei J.T."/>
            <person name="Ye R.Z."/>
            <person name="Que T.C."/>
            <person name="Du C.H."/>
            <person name="Zhou Y.H."/>
            <person name="Cheng J.X."/>
            <person name="Dai P.F."/>
            <person name="Guo W.B."/>
            <person name="Han X.H."/>
            <person name="Huang E.J."/>
            <person name="Li L.F."/>
            <person name="Wei W."/>
            <person name="Gao Y.C."/>
            <person name="Liu J.Z."/>
            <person name="Shao H.Z."/>
            <person name="Wang X."/>
            <person name="Wang C.C."/>
            <person name="Yang T.C."/>
            <person name="Huo Q.B."/>
            <person name="Li W."/>
            <person name="Chen H.Y."/>
            <person name="Chen S.E."/>
            <person name="Zhou L.G."/>
            <person name="Ni X.B."/>
            <person name="Tian J.H."/>
            <person name="Sheng Y."/>
            <person name="Liu T."/>
            <person name="Pan Y.S."/>
            <person name="Xia L.Y."/>
            <person name="Li J."/>
            <person name="Zhao F."/>
            <person name="Cao W.C."/>
        </authorList>
    </citation>
    <scope>NUCLEOTIDE SEQUENCE [LARGE SCALE GENOMIC DNA]</scope>
    <source>
        <strain evidence="1">Iper-2018</strain>
    </source>
</reference>
<name>A0AC60PBU4_IXOPE</name>
<organism evidence="1 2">
    <name type="scientific">Ixodes persulcatus</name>
    <name type="common">Taiga tick</name>
    <dbReference type="NCBI Taxonomy" id="34615"/>
    <lineage>
        <taxon>Eukaryota</taxon>
        <taxon>Metazoa</taxon>
        <taxon>Ecdysozoa</taxon>
        <taxon>Arthropoda</taxon>
        <taxon>Chelicerata</taxon>
        <taxon>Arachnida</taxon>
        <taxon>Acari</taxon>
        <taxon>Parasitiformes</taxon>
        <taxon>Ixodida</taxon>
        <taxon>Ixodoidea</taxon>
        <taxon>Ixodidae</taxon>
        <taxon>Ixodinae</taxon>
        <taxon>Ixodes</taxon>
    </lineage>
</organism>
<proteinExistence type="predicted"/>
<accession>A0AC60PBU4</accession>
<comment type="caution">
    <text evidence="1">The sequence shown here is derived from an EMBL/GenBank/DDBJ whole genome shotgun (WGS) entry which is preliminary data.</text>
</comment>
<dbReference type="Proteomes" id="UP000805193">
    <property type="component" value="Unassembled WGS sequence"/>
</dbReference>
<sequence length="435" mass="49217">MSARAENLCCLQLKKTMSDITKKYKNLQLHHEAAKKEIRALKKELKSAEQQLRMLGQDPQFLADDQRKEIVKENGLPSYTIKLKYIETSLDMDKENDLKVAPGLSDVHLSVQLFRDEPAVIRYRGDQGQLSPEAESTAWFCELVSRWFTLMSSRHPVVALSHLDFQQHQNAIHTLDLTARTFRQMKMGVTAHWKPSQTGDCLENVFSVVRLKKPVPSALEFKCALRMISVSQFVHTPETSGYTVDDGEYLADLFSTRGRAPLQEPGAVEEDIMDDFLVMTTKEERYILAYVGGFLVRAVMRTINCDTCKGALTSDSNGEYSTLIRLKEYVRGSENLTYPSHAVMQFLTACEEQFKGLTCTTEILSLASPFKTIAAVLRKNSLLVSKACSAHKGDVERLLLDKYLHFRLEIHLKQARLKKRASDHSSKTCTGVNLS</sequence>
<gene>
    <name evidence="1" type="ORF">HPB47_006137</name>
</gene>
<evidence type="ECO:0000313" key="1">
    <source>
        <dbReference type="EMBL" id="KAG0416773.1"/>
    </source>
</evidence>